<keyword evidence="2" id="KW-0808">Transferase</keyword>
<name>A0AA96WDD7_9CYAN</name>
<evidence type="ECO:0000313" key="2">
    <source>
        <dbReference type="EMBL" id="WNZ23038.1"/>
    </source>
</evidence>
<dbReference type="InterPro" id="IPR011004">
    <property type="entry name" value="Trimer_LpxA-like_sf"/>
</dbReference>
<dbReference type="RefSeq" id="WP_316434607.1">
    <property type="nucleotide sequence ID" value="NZ_CP053586.1"/>
</dbReference>
<proteinExistence type="predicted"/>
<protein>
    <submittedName>
        <fullName evidence="2">Transferase</fullName>
    </submittedName>
</protein>
<dbReference type="SUPFAM" id="SSF51161">
    <property type="entry name" value="Trimeric LpxA-like enzymes"/>
    <property type="match status" value="1"/>
</dbReference>
<organism evidence="2">
    <name type="scientific">Leptolyngbya sp. NK1-12</name>
    <dbReference type="NCBI Taxonomy" id="2547451"/>
    <lineage>
        <taxon>Bacteria</taxon>
        <taxon>Bacillati</taxon>
        <taxon>Cyanobacteriota</taxon>
        <taxon>Cyanophyceae</taxon>
        <taxon>Leptolyngbyales</taxon>
        <taxon>Leptolyngbyaceae</taxon>
        <taxon>Leptolyngbya group</taxon>
        <taxon>Leptolyngbya</taxon>
    </lineage>
</organism>
<feature type="compositionally biased region" description="Pro residues" evidence="1">
    <location>
        <begin position="153"/>
        <end position="164"/>
    </location>
</feature>
<evidence type="ECO:0000256" key="1">
    <source>
        <dbReference type="SAM" id="MobiDB-lite"/>
    </source>
</evidence>
<feature type="compositionally biased region" description="Polar residues" evidence="1">
    <location>
        <begin position="169"/>
        <end position="180"/>
    </location>
</feature>
<reference evidence="2" key="1">
    <citation type="submission" date="2020-05" db="EMBL/GenBank/DDBJ databases">
        <authorList>
            <person name="Zhu T."/>
            <person name="Keshari N."/>
            <person name="Lu X."/>
        </authorList>
    </citation>
    <scope>NUCLEOTIDE SEQUENCE</scope>
    <source>
        <strain evidence="2">NK1-12</strain>
    </source>
</reference>
<dbReference type="GO" id="GO:0031470">
    <property type="term" value="C:carboxysome"/>
    <property type="evidence" value="ECO:0007669"/>
    <property type="project" value="UniProtKB-ARBA"/>
</dbReference>
<sequence length="228" mass="23510">MQLPSLELIDDCHIYISGDVIVHPSAAIAPGVLLQADPGCRLIVAGGVCIGQGSVLHAHQGWLEIEAGVTLGSGVLIVGQGKIGANACIGALTTIINGSVEPNQIVPPGSLLGETGRSVSLPPAASPPPPSFGEAHEPPPPPSPVRLSAHVEAPPPTPEPPPAEPTDTKPVSETSNSDQSAEAAKTADTETSKQTLTQVYGQAYVERIMITMFPHRRSLNQTPPEPPP</sequence>
<dbReference type="AlphaFoldDB" id="A0AA96WDD7"/>
<feature type="region of interest" description="Disordered" evidence="1">
    <location>
        <begin position="107"/>
        <end position="197"/>
    </location>
</feature>
<gene>
    <name evidence="2" type="ORF">HJG54_09310</name>
</gene>
<dbReference type="EMBL" id="CP053586">
    <property type="protein sequence ID" value="WNZ23038.1"/>
    <property type="molecule type" value="Genomic_DNA"/>
</dbReference>
<dbReference type="GO" id="GO:0043886">
    <property type="term" value="F:structural constituent of carboxysome shell"/>
    <property type="evidence" value="ECO:0007669"/>
    <property type="project" value="UniProtKB-ARBA"/>
</dbReference>
<accession>A0AA96WDD7</accession>
<dbReference type="Gene3D" id="2.160.10.10">
    <property type="entry name" value="Hexapeptide repeat proteins"/>
    <property type="match status" value="1"/>
</dbReference>
<dbReference type="GO" id="GO:0016740">
    <property type="term" value="F:transferase activity"/>
    <property type="evidence" value="ECO:0007669"/>
    <property type="project" value="UniProtKB-KW"/>
</dbReference>